<feature type="compositionally biased region" description="Basic and acidic residues" evidence="4">
    <location>
        <begin position="535"/>
        <end position="546"/>
    </location>
</feature>
<feature type="compositionally biased region" description="Polar residues" evidence="4">
    <location>
        <begin position="89"/>
        <end position="107"/>
    </location>
</feature>
<keyword evidence="1" id="KW-0479">Metal-binding</keyword>
<evidence type="ECO:0000256" key="4">
    <source>
        <dbReference type="SAM" id="MobiDB-lite"/>
    </source>
</evidence>
<dbReference type="Pfam" id="PF24756">
    <property type="entry name" value="THD_CWZF3-5-7"/>
    <property type="match status" value="1"/>
</dbReference>
<feature type="region of interest" description="Disordered" evidence="4">
    <location>
        <begin position="74"/>
        <end position="163"/>
    </location>
</feature>
<feature type="compositionally biased region" description="Basic and acidic residues" evidence="4">
    <location>
        <begin position="808"/>
        <end position="837"/>
    </location>
</feature>
<feature type="compositionally biased region" description="Polar residues" evidence="4">
    <location>
        <begin position="1091"/>
        <end position="1104"/>
    </location>
</feature>
<dbReference type="PROSITE" id="PS51050">
    <property type="entry name" value="ZF_CW"/>
    <property type="match status" value="1"/>
</dbReference>
<evidence type="ECO:0000256" key="2">
    <source>
        <dbReference type="ARBA" id="ARBA00022771"/>
    </source>
</evidence>
<dbReference type="GO" id="GO:0008270">
    <property type="term" value="F:zinc ion binding"/>
    <property type="evidence" value="ECO:0007669"/>
    <property type="project" value="UniProtKB-KW"/>
</dbReference>
<feature type="compositionally biased region" description="Basic and acidic residues" evidence="4">
    <location>
        <begin position="962"/>
        <end position="975"/>
    </location>
</feature>
<feature type="compositionally biased region" description="Basic and acidic residues" evidence="4">
    <location>
        <begin position="1013"/>
        <end position="1033"/>
    </location>
</feature>
<feature type="region of interest" description="Disordered" evidence="4">
    <location>
        <begin position="953"/>
        <end position="1109"/>
    </location>
</feature>
<dbReference type="OrthoDB" id="757982at2759"/>
<evidence type="ECO:0000256" key="3">
    <source>
        <dbReference type="ARBA" id="ARBA00022833"/>
    </source>
</evidence>
<dbReference type="Gene3D" id="3.30.40.100">
    <property type="match status" value="1"/>
</dbReference>
<feature type="compositionally biased region" description="Basic and acidic residues" evidence="4">
    <location>
        <begin position="847"/>
        <end position="867"/>
    </location>
</feature>
<keyword evidence="7" id="KW-1185">Reference proteome</keyword>
<keyword evidence="2" id="KW-0863">Zinc-finger</keyword>
<feature type="region of interest" description="Disordered" evidence="4">
    <location>
        <begin position="482"/>
        <end position="579"/>
    </location>
</feature>
<evidence type="ECO:0000259" key="5">
    <source>
        <dbReference type="PROSITE" id="PS51050"/>
    </source>
</evidence>
<dbReference type="Proteomes" id="UP000327013">
    <property type="component" value="Chromosome 6"/>
</dbReference>
<dbReference type="PANTHER" id="PTHR46524">
    <property type="entry name" value="CW-TYPE ZINC FINGER"/>
    <property type="match status" value="1"/>
</dbReference>
<keyword evidence="3" id="KW-0862">Zinc</keyword>
<feature type="compositionally biased region" description="Basic and acidic residues" evidence="4">
    <location>
        <begin position="554"/>
        <end position="576"/>
    </location>
</feature>
<sequence>MEENAEIEEGEASYYRDDEDKIIDPDISLSYIDEKIRSVLGHFQKDFEGGVSAENLGAKFGGYGSFLPTYERSPSIWSRPKTPPKNYNAPRSPNNIPIEGASQNLKAPSNKAPSLRLGTASCSDHPLHNSRVASADVSIKQNQVAEKSPLKDESSNRSGNLTDQRTLKVRIKVGCDNSARKNAAIYSGLGLDDSPNSSLGNSPAESGGMSPISREMTDMSPTGIIQAMTSFPIPGGVLISPIHDSLLCLVKKDKLSVSKPMLPLNGRQEHSAILVDELASMMGNREVLKEKKTELAVKSERQFEVKHENGTYFEDDMSFQTKKISLNETTGGKEFLPGDLKSTHVSKSESDVCGSLKVAGGGSEVFREGYKDGGKGRLRSSELVKEEVSESISGEDFSKNEKGNPSSLVQNVHGNRVLNPHRDILIDRNDDGNCHKISASLHGYSDGSKCKEDLNPQKEKVGWKTEDDETCVPFKTERLSLEGKNKSKGAQSNGKSVAVSTKESPRFGASADLNNKKNTGYVVADCNSKSQRIKSQKDDKGRDNQRDSLLVPKLEQKDNQMDPVRRSSGDRPKDSNLDSFGMQQNAFLDKQKGRISGKKVDKQDISGASIKDASIVRPITETGLTSETLPPMAVPVLIEEDWVQCDRCQKWRLLPYGTKPEQLPDKWLCSMLNWLHGMNNCNISEEETTKALNALYQLPISESQNNLQNHVSGTALGVLGDVQHLDQNHQNVSAQVVSNRGKKKHGLKEIANAGSPDGPFQISKSTKNKLQESTKSRSINGKNQRHAELNLMKKSSSQHLSKKSNLVVDKDMLSQKDKPIDGGDVKQIKMKSKREADEYGGGTSKKSKTEDMSYADKHRTSKMDSDGGHISAITALPTKGSGKDMRKYDEYCLSEDTKLDVRDKVLVSVKKLGDQAQILSDGGSLDMRLCSKKDVSLKKRKLELEDDKNEIEAFQNSAHDGSVYEKDESSESGLRKEKKFRVSKTQVKESNTNDSDDKSHKRGRMSEILLSGIRDHPSDAIEEVRRNDKEQQLRKHKKKISSQPTMDVAESLRRDLGSGQISVAATSSSSKVSGSRKTRANVEELKGSPVESVSSSPLRTSNLEKFTGKDDAMHGGLSMMGDFRRYSDGDNTAEINLPGTVIHPESRKFSALEYRDGDASHKFSGKAKPSSEFGNSHMLNSHVRMVEQNARFLNDLHAPEHGYNENGVKKNHHDNSVLQNSGKGTTTRSKGKSRSSMSESDRDKMKVSDPVNGYTKKSHRNHSESDPNHRVPVHETTANAKHGFPKNPSTKFVKDEKNHVSSRDPVGKWSSETQMEIKFKQKGYDGLDVKSCAPCSRDVKLAPRQSLIPDFEGENKADPTQIEPRNGKSKLFSFSDAESKLETVSQGCGPVPGPQKGDIFDGCPIDAPGDVSKALKHSGNVNYNGVNHSMGHLVPDRQGVRDINASSPVRVISSSHATNTLKEAKDLRDTADRLKSSCFGFESNEAYFQAALKFLHGASLLETCNSENGRHGEMNQIQAYGTAAKLCELCALEYEARQEMAAAALAYKCLEVAYMRVVYCKHSSMSRDRHELQATIQVVPQGESPSSSASDVDNLNNQVAVDKGNLSKGTGSHVAGSQVILARNRPNFVRLLDFTQDVNFAMEASRKSHNAFAAANVILEEEQNKDCITSIKRVIDFSFQDVEELVRLVRLAMEVISRSGFGGARD</sequence>
<dbReference type="PANTHER" id="PTHR46524:SF12">
    <property type="entry name" value="CW-TYPE DOMAIN-CONTAINING PROTEIN"/>
    <property type="match status" value="1"/>
</dbReference>
<organism evidence="6 7">
    <name type="scientific">Carpinus fangiana</name>
    <dbReference type="NCBI Taxonomy" id="176857"/>
    <lineage>
        <taxon>Eukaryota</taxon>
        <taxon>Viridiplantae</taxon>
        <taxon>Streptophyta</taxon>
        <taxon>Embryophyta</taxon>
        <taxon>Tracheophyta</taxon>
        <taxon>Spermatophyta</taxon>
        <taxon>Magnoliopsida</taxon>
        <taxon>eudicotyledons</taxon>
        <taxon>Gunneridae</taxon>
        <taxon>Pentapetalae</taxon>
        <taxon>rosids</taxon>
        <taxon>fabids</taxon>
        <taxon>Fagales</taxon>
        <taxon>Betulaceae</taxon>
        <taxon>Carpinus</taxon>
    </lineage>
</organism>
<feature type="compositionally biased region" description="Polar residues" evidence="4">
    <location>
        <begin position="488"/>
        <end position="502"/>
    </location>
</feature>
<feature type="region of interest" description="Disordered" evidence="4">
    <location>
        <begin position="389"/>
        <end position="411"/>
    </location>
</feature>
<dbReference type="Pfam" id="PF07496">
    <property type="entry name" value="zf-CW"/>
    <property type="match status" value="1"/>
</dbReference>
<feature type="region of interest" description="Disordered" evidence="4">
    <location>
        <begin position="1198"/>
        <end position="1271"/>
    </location>
</feature>
<reference evidence="6 7" key="1">
    <citation type="submission" date="2019-06" db="EMBL/GenBank/DDBJ databases">
        <title>A chromosomal-level reference genome of Carpinus fangiana (Coryloideae, Betulaceae).</title>
        <authorList>
            <person name="Yang X."/>
            <person name="Wang Z."/>
            <person name="Zhang L."/>
            <person name="Hao G."/>
            <person name="Liu J."/>
            <person name="Yang Y."/>
        </authorList>
    </citation>
    <scope>NUCLEOTIDE SEQUENCE [LARGE SCALE GENOMIC DNA]</scope>
    <source>
        <strain evidence="6">Cfa_2016G</strain>
        <tissue evidence="6">Leaf</tissue>
    </source>
</reference>
<feature type="region of interest" description="Disordered" evidence="4">
    <location>
        <begin position="732"/>
        <end position="882"/>
    </location>
</feature>
<evidence type="ECO:0000313" key="6">
    <source>
        <dbReference type="EMBL" id="KAE8076738.1"/>
    </source>
</evidence>
<dbReference type="InterPro" id="IPR055300">
    <property type="entry name" value="CWZF3/5/7"/>
</dbReference>
<evidence type="ECO:0000313" key="7">
    <source>
        <dbReference type="Proteomes" id="UP000327013"/>
    </source>
</evidence>
<dbReference type="EMBL" id="CM017326">
    <property type="protein sequence ID" value="KAE8076738.1"/>
    <property type="molecule type" value="Genomic_DNA"/>
</dbReference>
<dbReference type="InterPro" id="IPR056406">
    <property type="entry name" value="THD_CWZF3/5/7"/>
</dbReference>
<feature type="domain" description="CW-type" evidence="5">
    <location>
        <begin position="636"/>
        <end position="689"/>
    </location>
</feature>
<protein>
    <recommendedName>
        <fullName evidence="5">CW-type domain-containing protein</fullName>
    </recommendedName>
</protein>
<gene>
    <name evidence="6" type="ORF">FH972_015368</name>
</gene>
<feature type="compositionally biased region" description="Basic and acidic residues" evidence="4">
    <location>
        <begin position="1261"/>
        <end position="1271"/>
    </location>
</feature>
<evidence type="ECO:0000256" key="1">
    <source>
        <dbReference type="ARBA" id="ARBA00022723"/>
    </source>
</evidence>
<feature type="compositionally biased region" description="Polar residues" evidence="4">
    <location>
        <begin position="194"/>
        <end position="204"/>
    </location>
</feature>
<dbReference type="InterPro" id="IPR011124">
    <property type="entry name" value="Znf_CW"/>
</dbReference>
<proteinExistence type="predicted"/>
<feature type="region of interest" description="Disordered" evidence="4">
    <location>
        <begin position="190"/>
        <end position="209"/>
    </location>
</feature>
<feature type="compositionally biased region" description="Low complexity" evidence="4">
    <location>
        <begin position="1058"/>
        <end position="1073"/>
    </location>
</feature>
<name>A0A5N6RFB5_9ROSI</name>
<feature type="compositionally biased region" description="Low complexity" evidence="4">
    <location>
        <begin position="1221"/>
        <end position="1238"/>
    </location>
</feature>
<accession>A0A5N6RFB5</accession>
<feature type="compositionally biased region" description="Polar residues" evidence="4">
    <location>
        <begin position="983"/>
        <end position="993"/>
    </location>
</feature>